<dbReference type="InterPro" id="IPR039426">
    <property type="entry name" value="TonB-dep_rcpt-like"/>
</dbReference>
<evidence type="ECO:0000256" key="8">
    <source>
        <dbReference type="ARBA" id="ARBA00023170"/>
    </source>
</evidence>
<feature type="domain" description="TonB-dependent receptor plug" evidence="15">
    <location>
        <begin position="56"/>
        <end position="172"/>
    </location>
</feature>
<evidence type="ECO:0000256" key="10">
    <source>
        <dbReference type="PROSITE-ProRule" id="PRU01360"/>
    </source>
</evidence>
<evidence type="ECO:0000256" key="13">
    <source>
        <dbReference type="SAM" id="SignalP"/>
    </source>
</evidence>
<evidence type="ECO:0000256" key="6">
    <source>
        <dbReference type="ARBA" id="ARBA00023077"/>
    </source>
</evidence>
<evidence type="ECO:0000259" key="14">
    <source>
        <dbReference type="Pfam" id="PF00593"/>
    </source>
</evidence>
<sequence>MKSIPLAVAHILATGALTALAPHTAQAQEAAGDNQANNQAIKRVVVTGSYISRADQETPSPVQVMTAADLKKSGYTTVSEALRDITANGQGTLSQGFNSFAAGASGVSLRGMTVGATLVLIDGHRMAPYPLSDDGQRPFVDITSIPMEAVERIEILKDGASAVYGSDAIAGVVNVILKKSFQGTSVLAETGTTQHGGGATHHLSLMRGFDLSDNTNGYVAVEYRHQDQIRLDQRDGPWTRMDWSGDPGGRDLRPGARNSIVSNPVTLTPYLQDPAQGSVAGAYAFLDNGCDFARRNANQCVYTNTWSQLQPATENLDLLASLTSRLNEDWTLGLKASYFDSKGQQTIRDSTIPVGSFAGVTAIGPNRAPAIVGTIDPGAYTVPASYPGNPFGHPAYVRALVPDTPFRRTDIDTKSYRAVADLNGTVAGWDIAAALGLTRVETETIYHGYLNPTALQRALNDTANPFKLTGGNSADVMAKVTPAVRGKATDELNFLELRASRELAKLEGGPLSLGTGLSFVHKSLNAPDPAEAQDGSVNALPNAYAIGKENNTALYAELAAPVLKTLELDAAVRADHYDTYGHSYTPKVGFKFSPSSMFSLRGTVSRGFRAPSATENGTGGLLYAFNTIRDPVLCPESNPDGSPNTDSPKNVPAQCELSPTYLQTTTKDLQPEKSKSYTLGVIVEPIKNWSTTLDYYKITVDNQIISASALASFDPLLYAVRGGPETVTYGDGSTGTSPVGTIQYISTPYVNGQTTSTAGAEFETRYRFKLNEAARMTVGLQWSHMFNYNMTLNGKTYNLAGTHGPAIVSGDTGNPKDRAQFTLSYDQGPFTISATTNYVSGFDVTDPSNGLTDCDSSLQANNSRWKAGQAPAQYCKVSSFTYTNLSMSYQINKAWTLSGSITNLFDRSPPVDAQTYGGNGINASSNGTGAAYNPSLHETGAVGRFYNVGLNYKF</sequence>
<evidence type="ECO:0000256" key="1">
    <source>
        <dbReference type="ARBA" id="ARBA00004571"/>
    </source>
</evidence>
<dbReference type="InterPro" id="IPR000531">
    <property type="entry name" value="Beta-barrel_TonB"/>
</dbReference>
<protein>
    <submittedName>
        <fullName evidence="16">TonB-dependent receptor</fullName>
    </submittedName>
</protein>
<keyword evidence="9 10" id="KW-0998">Cell outer membrane</keyword>
<dbReference type="PROSITE" id="PS52016">
    <property type="entry name" value="TONB_DEPENDENT_REC_3"/>
    <property type="match status" value="1"/>
</dbReference>
<proteinExistence type="inferred from homology"/>
<accession>A0A7W2I8T6</accession>
<dbReference type="GO" id="GO:0009279">
    <property type="term" value="C:cell outer membrane"/>
    <property type="evidence" value="ECO:0007669"/>
    <property type="project" value="UniProtKB-SubCell"/>
</dbReference>
<evidence type="ECO:0000313" key="16">
    <source>
        <dbReference type="EMBL" id="MBA5607820.1"/>
    </source>
</evidence>
<evidence type="ECO:0000256" key="3">
    <source>
        <dbReference type="ARBA" id="ARBA00022448"/>
    </source>
</evidence>
<evidence type="ECO:0000259" key="15">
    <source>
        <dbReference type="Pfam" id="PF07715"/>
    </source>
</evidence>
<name>A0A7W2I8T6_9BURK</name>
<evidence type="ECO:0000313" key="17">
    <source>
        <dbReference type="Proteomes" id="UP000566711"/>
    </source>
</evidence>
<feature type="chain" id="PRO_5030525299" evidence="13">
    <location>
        <begin position="28"/>
        <end position="954"/>
    </location>
</feature>
<evidence type="ECO:0000256" key="5">
    <source>
        <dbReference type="ARBA" id="ARBA00022692"/>
    </source>
</evidence>
<organism evidence="16 17">
    <name type="scientific">Rugamonas fusca</name>
    <dbReference type="NCBI Taxonomy" id="2758568"/>
    <lineage>
        <taxon>Bacteria</taxon>
        <taxon>Pseudomonadati</taxon>
        <taxon>Pseudomonadota</taxon>
        <taxon>Betaproteobacteria</taxon>
        <taxon>Burkholderiales</taxon>
        <taxon>Oxalobacteraceae</taxon>
        <taxon>Telluria group</taxon>
        <taxon>Rugamonas</taxon>
    </lineage>
</organism>
<keyword evidence="6 11" id="KW-0798">TonB box</keyword>
<comment type="similarity">
    <text evidence="2 10 11">Belongs to the TonB-dependent receptor family.</text>
</comment>
<dbReference type="PANTHER" id="PTHR47234:SF2">
    <property type="entry name" value="TONB-DEPENDENT RECEPTOR"/>
    <property type="match status" value="1"/>
</dbReference>
<dbReference type="AlphaFoldDB" id="A0A7W2I8T6"/>
<dbReference type="InterPro" id="IPR036942">
    <property type="entry name" value="Beta-barrel_TonB_sf"/>
</dbReference>
<keyword evidence="13" id="KW-0732">Signal</keyword>
<evidence type="ECO:0000256" key="11">
    <source>
        <dbReference type="RuleBase" id="RU003357"/>
    </source>
</evidence>
<dbReference type="InterPro" id="IPR037066">
    <property type="entry name" value="Plug_dom_sf"/>
</dbReference>
<feature type="compositionally biased region" description="Polar residues" evidence="12">
    <location>
        <begin position="639"/>
        <end position="648"/>
    </location>
</feature>
<comment type="caution">
    <text evidence="16">The sequence shown here is derived from an EMBL/GenBank/DDBJ whole genome shotgun (WGS) entry which is preliminary data.</text>
</comment>
<keyword evidence="8 16" id="KW-0675">Receptor</keyword>
<dbReference type="PANTHER" id="PTHR47234">
    <property type="match status" value="1"/>
</dbReference>
<feature type="signal peptide" evidence="13">
    <location>
        <begin position="1"/>
        <end position="27"/>
    </location>
</feature>
<dbReference type="Gene3D" id="2.170.130.10">
    <property type="entry name" value="TonB-dependent receptor, plug domain"/>
    <property type="match status" value="1"/>
</dbReference>
<evidence type="ECO:0000256" key="7">
    <source>
        <dbReference type="ARBA" id="ARBA00023136"/>
    </source>
</evidence>
<dbReference type="Pfam" id="PF07715">
    <property type="entry name" value="Plug"/>
    <property type="match status" value="1"/>
</dbReference>
<keyword evidence="3 10" id="KW-0813">Transport</keyword>
<evidence type="ECO:0000256" key="12">
    <source>
        <dbReference type="SAM" id="MobiDB-lite"/>
    </source>
</evidence>
<feature type="region of interest" description="Disordered" evidence="12">
    <location>
        <begin position="634"/>
        <end position="654"/>
    </location>
</feature>
<dbReference type="EMBL" id="JACEZS010000021">
    <property type="protein sequence ID" value="MBA5607820.1"/>
    <property type="molecule type" value="Genomic_DNA"/>
</dbReference>
<keyword evidence="17" id="KW-1185">Reference proteome</keyword>
<evidence type="ECO:0000256" key="9">
    <source>
        <dbReference type="ARBA" id="ARBA00023237"/>
    </source>
</evidence>
<keyword evidence="4 10" id="KW-1134">Transmembrane beta strand</keyword>
<comment type="subcellular location">
    <subcellularLocation>
        <location evidence="1 10">Cell outer membrane</location>
        <topology evidence="1 10">Multi-pass membrane protein</topology>
    </subcellularLocation>
</comment>
<dbReference type="RefSeq" id="WP_182220017.1">
    <property type="nucleotide sequence ID" value="NZ_JACEZS010000021.1"/>
</dbReference>
<evidence type="ECO:0000256" key="2">
    <source>
        <dbReference type="ARBA" id="ARBA00009810"/>
    </source>
</evidence>
<dbReference type="InterPro" id="IPR012910">
    <property type="entry name" value="Plug_dom"/>
</dbReference>
<dbReference type="Gene3D" id="2.40.170.20">
    <property type="entry name" value="TonB-dependent receptor, beta-barrel domain"/>
    <property type="match status" value="1"/>
</dbReference>
<gene>
    <name evidence="16" type="ORF">H3H36_20910</name>
</gene>
<reference evidence="16 17" key="1">
    <citation type="submission" date="2020-07" db="EMBL/GenBank/DDBJ databases">
        <title>Novel species isolated from subtropical streams in China.</title>
        <authorList>
            <person name="Lu H."/>
        </authorList>
    </citation>
    <scope>NUCLEOTIDE SEQUENCE [LARGE SCALE GENOMIC DNA]</scope>
    <source>
        <strain evidence="16 17">FT3S</strain>
    </source>
</reference>
<dbReference type="CDD" id="cd01347">
    <property type="entry name" value="ligand_gated_channel"/>
    <property type="match status" value="1"/>
</dbReference>
<keyword evidence="5 10" id="KW-0812">Transmembrane</keyword>
<keyword evidence="7 10" id="KW-0472">Membrane</keyword>
<dbReference type="Pfam" id="PF00593">
    <property type="entry name" value="TonB_dep_Rec_b-barrel"/>
    <property type="match status" value="1"/>
</dbReference>
<feature type="domain" description="TonB-dependent receptor-like beta-barrel" evidence="14">
    <location>
        <begin position="402"/>
        <end position="904"/>
    </location>
</feature>
<dbReference type="SUPFAM" id="SSF56935">
    <property type="entry name" value="Porins"/>
    <property type="match status" value="1"/>
</dbReference>
<evidence type="ECO:0000256" key="4">
    <source>
        <dbReference type="ARBA" id="ARBA00022452"/>
    </source>
</evidence>
<dbReference type="Proteomes" id="UP000566711">
    <property type="component" value="Unassembled WGS sequence"/>
</dbReference>